<organism evidence="1 2">
    <name type="scientific">Candidatus Methylumidiphilus alinenensis</name>
    <dbReference type="NCBI Taxonomy" id="2202197"/>
    <lineage>
        <taxon>Bacteria</taxon>
        <taxon>Pseudomonadati</taxon>
        <taxon>Pseudomonadota</taxon>
        <taxon>Gammaproteobacteria</taxon>
        <taxon>Methylococcales</taxon>
        <taxon>Candidatus Methylumidiphilus</taxon>
    </lineage>
</organism>
<dbReference type="EMBL" id="QJPH01000195">
    <property type="protein sequence ID" value="PZN82989.1"/>
    <property type="molecule type" value="Genomic_DNA"/>
</dbReference>
<dbReference type="Proteomes" id="UP000249396">
    <property type="component" value="Unassembled WGS sequence"/>
</dbReference>
<gene>
    <name evidence="1" type="ORF">DM484_05415</name>
</gene>
<evidence type="ECO:0000313" key="1">
    <source>
        <dbReference type="EMBL" id="PZN82989.1"/>
    </source>
</evidence>
<dbReference type="Pfam" id="PF07103">
    <property type="entry name" value="DUF1365"/>
    <property type="match status" value="1"/>
</dbReference>
<comment type="caution">
    <text evidence="1">The sequence shown here is derived from an EMBL/GenBank/DDBJ whole genome shotgun (WGS) entry which is preliminary data.</text>
</comment>
<protein>
    <submittedName>
        <fullName evidence="1">DUF1365 domain-containing protein</fullName>
    </submittedName>
</protein>
<dbReference type="AlphaFoldDB" id="A0A2W4RN73"/>
<accession>A0A2W4RN73</accession>
<reference evidence="1 2" key="1">
    <citation type="journal article" date="2018" name="Aquat. Microb. Ecol.">
        <title>Gammaproteobacterial methanotrophs dominate.</title>
        <authorList>
            <person name="Rissanen A.J."/>
            <person name="Saarenheimo J."/>
            <person name="Tiirola M."/>
            <person name="Peura S."/>
            <person name="Aalto S.L."/>
            <person name="Karvinen A."/>
            <person name="Nykanen H."/>
        </authorList>
    </citation>
    <scope>NUCLEOTIDE SEQUENCE [LARGE SCALE GENOMIC DNA]</scope>
    <source>
        <strain evidence="1">AMbin10</strain>
    </source>
</reference>
<name>A0A2W4RN73_9GAMM</name>
<dbReference type="InterPro" id="IPR010775">
    <property type="entry name" value="DUF1365"/>
</dbReference>
<proteinExistence type="predicted"/>
<evidence type="ECO:0000313" key="2">
    <source>
        <dbReference type="Proteomes" id="UP000249396"/>
    </source>
</evidence>
<dbReference type="PANTHER" id="PTHR33973">
    <property type="entry name" value="OS07G0153300 PROTEIN"/>
    <property type="match status" value="1"/>
</dbReference>
<dbReference type="PANTHER" id="PTHR33973:SF4">
    <property type="entry name" value="OS07G0153300 PROTEIN"/>
    <property type="match status" value="1"/>
</dbReference>
<sequence>MHSCLYVGEVRHRRFLPMPHVFNYGLFMVYLDLAELDSVFAHRWFWSADRPNLAWFKRSDYFGDPAIPIDRAVRDFVAEKTGIQPSGPIRLLTHLRYAGLNFNPVSFYYCFDSTGGHVETIVAEITNTPWNERHGYVLGQSADEGSIRHHRYRFDKNFHVSPFFPMDIAYDWRFGEPGERLTVHMQLVRHSEKIFDATLDLQRTPMNAKHMAWALLRYPMMTAQVLAAIYYHAARLKLKGNPFFDHP</sequence>